<dbReference type="EMBL" id="CADCWN010000277">
    <property type="protein sequence ID" value="CAA9584080.1"/>
    <property type="molecule type" value="Genomic_DNA"/>
</dbReference>
<protein>
    <submittedName>
        <fullName evidence="2">Uncharacterized protein</fullName>
    </submittedName>
</protein>
<evidence type="ECO:0000256" key="1">
    <source>
        <dbReference type="SAM" id="MobiDB-lite"/>
    </source>
</evidence>
<gene>
    <name evidence="2" type="ORF">AVDCRST_MAG18-3573</name>
</gene>
<organism evidence="2">
    <name type="scientific">uncultured Thermomicrobiales bacterium</name>
    <dbReference type="NCBI Taxonomy" id="1645740"/>
    <lineage>
        <taxon>Bacteria</taxon>
        <taxon>Pseudomonadati</taxon>
        <taxon>Thermomicrobiota</taxon>
        <taxon>Thermomicrobia</taxon>
        <taxon>Thermomicrobiales</taxon>
        <taxon>environmental samples</taxon>
    </lineage>
</organism>
<evidence type="ECO:0000313" key="2">
    <source>
        <dbReference type="EMBL" id="CAA9584080.1"/>
    </source>
</evidence>
<sequence>LADRGDAAEARVRAPLREAGEAAVSPPKRSRRGQRACDRDLYGARHRSENCSCRRKQYRGIATRDDTTKRNSLAGVHLAATAILLNCGHALTSSATLLLPPTTRNCRITTLQASASASLKVMSA</sequence>
<feature type="compositionally biased region" description="Basic and acidic residues" evidence="1">
    <location>
        <begin position="1"/>
        <end position="20"/>
    </location>
</feature>
<dbReference type="AlphaFoldDB" id="A0A6J4VSG2"/>
<feature type="region of interest" description="Disordered" evidence="1">
    <location>
        <begin position="1"/>
        <end position="39"/>
    </location>
</feature>
<feature type="non-terminal residue" evidence="2">
    <location>
        <position position="1"/>
    </location>
</feature>
<accession>A0A6J4VSG2</accession>
<proteinExistence type="predicted"/>
<reference evidence="2" key="1">
    <citation type="submission" date="2020-02" db="EMBL/GenBank/DDBJ databases">
        <authorList>
            <person name="Meier V. D."/>
        </authorList>
    </citation>
    <scope>NUCLEOTIDE SEQUENCE</scope>
    <source>
        <strain evidence="2">AVDCRST_MAG18</strain>
    </source>
</reference>
<name>A0A6J4VSG2_9BACT</name>